<dbReference type="PROSITE" id="PS50249">
    <property type="entry name" value="MPN"/>
    <property type="match status" value="1"/>
</dbReference>
<dbReference type="Pfam" id="PF00781">
    <property type="entry name" value="DAGK_cat"/>
    <property type="match status" value="1"/>
</dbReference>
<evidence type="ECO:0000256" key="10">
    <source>
        <dbReference type="RuleBase" id="RU361128"/>
    </source>
</evidence>
<dbReference type="InterPro" id="IPR037607">
    <property type="entry name" value="DGK"/>
</dbReference>
<dbReference type="SMART" id="SM00045">
    <property type="entry name" value="DAGKa"/>
    <property type="match status" value="1"/>
</dbReference>
<keyword evidence="4" id="KW-0479">Metal-binding</keyword>
<evidence type="ECO:0000256" key="5">
    <source>
        <dbReference type="ARBA" id="ARBA00022737"/>
    </source>
</evidence>
<keyword evidence="11" id="KW-0472">Membrane</keyword>
<evidence type="ECO:0000256" key="4">
    <source>
        <dbReference type="ARBA" id="ARBA00022723"/>
    </source>
</evidence>
<evidence type="ECO:0000259" key="12">
    <source>
        <dbReference type="PROSITE" id="PS50081"/>
    </source>
</evidence>
<dbReference type="GO" id="GO:0008237">
    <property type="term" value="F:metallopeptidase activity"/>
    <property type="evidence" value="ECO:0007669"/>
    <property type="project" value="InterPro"/>
</dbReference>
<keyword evidence="7 10" id="KW-0418">Kinase</keyword>
<dbReference type="InterPro" id="IPR017438">
    <property type="entry name" value="ATP-NAD_kinase_N"/>
</dbReference>
<evidence type="ECO:0000256" key="8">
    <source>
        <dbReference type="ARBA" id="ARBA00022833"/>
    </source>
</evidence>
<dbReference type="InterPro" id="IPR002219">
    <property type="entry name" value="PKC_DAG/PE"/>
</dbReference>
<evidence type="ECO:0000256" key="1">
    <source>
        <dbReference type="ARBA" id="ARBA00001383"/>
    </source>
</evidence>
<evidence type="ECO:0000313" key="15">
    <source>
        <dbReference type="EMBL" id="KFD71515.1"/>
    </source>
</evidence>
<accession>A0A085NPW9</accession>
<gene>
    <name evidence="15" type="ORF">M514_16447</name>
</gene>
<keyword evidence="8" id="KW-0862">Zinc</keyword>
<feature type="transmembrane region" description="Helical" evidence="11">
    <location>
        <begin position="690"/>
        <end position="713"/>
    </location>
</feature>
<feature type="domain" description="MPN" evidence="14">
    <location>
        <begin position="690"/>
        <end position="827"/>
    </location>
</feature>
<dbReference type="Gene3D" id="3.40.140.10">
    <property type="entry name" value="Cytidine Deaminase, domain 2"/>
    <property type="match status" value="1"/>
</dbReference>
<name>A0A085NPW9_9BILA</name>
<evidence type="ECO:0000256" key="3">
    <source>
        <dbReference type="ARBA" id="ARBA00022679"/>
    </source>
</evidence>
<feature type="domain" description="Phorbol-ester/DAG-type" evidence="12">
    <location>
        <begin position="145"/>
        <end position="194"/>
    </location>
</feature>
<protein>
    <recommendedName>
        <fullName evidence="10">Diacylglycerol kinase</fullName>
        <shortName evidence="10">DAG kinase</shortName>
        <ecNumber evidence="10">2.7.1.107</ecNumber>
    </recommendedName>
</protein>
<dbReference type="GO" id="GO:0007200">
    <property type="term" value="P:phospholipase C-activating G protein-coupled receptor signaling pathway"/>
    <property type="evidence" value="ECO:0007669"/>
    <property type="project" value="InterPro"/>
</dbReference>
<dbReference type="InterPro" id="IPR046349">
    <property type="entry name" value="C1-like_sf"/>
</dbReference>
<dbReference type="GO" id="GO:0016020">
    <property type="term" value="C:membrane"/>
    <property type="evidence" value="ECO:0007669"/>
    <property type="project" value="TreeGrafter"/>
</dbReference>
<organism evidence="15">
    <name type="scientific">Trichuris suis</name>
    <name type="common">pig whipworm</name>
    <dbReference type="NCBI Taxonomy" id="68888"/>
    <lineage>
        <taxon>Eukaryota</taxon>
        <taxon>Metazoa</taxon>
        <taxon>Ecdysozoa</taxon>
        <taxon>Nematoda</taxon>
        <taxon>Enoplea</taxon>
        <taxon>Dorylaimia</taxon>
        <taxon>Trichinellida</taxon>
        <taxon>Trichuridae</taxon>
        <taxon>Trichuris</taxon>
    </lineage>
</organism>
<dbReference type="Gene3D" id="2.60.200.40">
    <property type="match status" value="1"/>
</dbReference>
<dbReference type="SUPFAM" id="SSF111331">
    <property type="entry name" value="NAD kinase/diacylglycerol kinase-like"/>
    <property type="match status" value="1"/>
</dbReference>
<dbReference type="SUPFAM" id="SSF102712">
    <property type="entry name" value="JAB1/MPN domain"/>
    <property type="match status" value="1"/>
</dbReference>
<dbReference type="InterPro" id="IPR001206">
    <property type="entry name" value="Diacylglycerol_kinase_cat_dom"/>
</dbReference>
<dbReference type="InterPro" id="IPR000756">
    <property type="entry name" value="Diacylglycerol_kin_accessory"/>
</dbReference>
<dbReference type="CDD" id="cd20801">
    <property type="entry name" value="C1_DGKepsilon_typeIII_rpt1"/>
    <property type="match status" value="1"/>
</dbReference>
<dbReference type="PANTHER" id="PTHR11255:SF118">
    <property type="entry name" value="DIACYLGLYCEROL KINASE EPSILON"/>
    <property type="match status" value="1"/>
</dbReference>
<proteinExistence type="inferred from homology"/>
<dbReference type="Pfam" id="PF01398">
    <property type="entry name" value="JAB"/>
    <property type="match status" value="1"/>
</dbReference>
<dbReference type="PROSITE" id="PS00479">
    <property type="entry name" value="ZF_DAG_PE_1"/>
    <property type="match status" value="1"/>
</dbReference>
<dbReference type="Proteomes" id="UP000030758">
    <property type="component" value="Unassembled WGS sequence"/>
</dbReference>
<evidence type="ECO:0000256" key="6">
    <source>
        <dbReference type="ARBA" id="ARBA00022741"/>
    </source>
</evidence>
<keyword evidence="3 10" id="KW-0808">Transferase</keyword>
<dbReference type="Pfam" id="PF00609">
    <property type="entry name" value="DAGK_acc"/>
    <property type="match status" value="1"/>
</dbReference>
<evidence type="ECO:0000259" key="13">
    <source>
        <dbReference type="PROSITE" id="PS50146"/>
    </source>
</evidence>
<comment type="catalytic activity">
    <reaction evidence="1 10">
        <text>a 1,2-diacyl-sn-glycerol + ATP = a 1,2-diacyl-sn-glycero-3-phosphate + ADP + H(+)</text>
        <dbReference type="Rhea" id="RHEA:10272"/>
        <dbReference type="ChEBI" id="CHEBI:15378"/>
        <dbReference type="ChEBI" id="CHEBI:17815"/>
        <dbReference type="ChEBI" id="CHEBI:30616"/>
        <dbReference type="ChEBI" id="CHEBI:58608"/>
        <dbReference type="ChEBI" id="CHEBI:456216"/>
        <dbReference type="EC" id="2.7.1.107"/>
    </reaction>
</comment>
<dbReference type="SMART" id="SM00109">
    <property type="entry name" value="C1"/>
    <property type="match status" value="2"/>
</dbReference>
<keyword evidence="11" id="KW-0812">Transmembrane</keyword>
<dbReference type="GO" id="GO:0004143">
    <property type="term" value="F:ATP-dependent diacylglycerol kinase activity"/>
    <property type="evidence" value="ECO:0007669"/>
    <property type="project" value="UniProtKB-EC"/>
</dbReference>
<dbReference type="AlphaFoldDB" id="A0A085NPW9"/>
<evidence type="ECO:0000256" key="7">
    <source>
        <dbReference type="ARBA" id="ARBA00022777"/>
    </source>
</evidence>
<dbReference type="Gene3D" id="3.40.50.10330">
    <property type="entry name" value="Probable inorganic polyphosphate/atp-NAD kinase, domain 1"/>
    <property type="match status" value="1"/>
</dbReference>
<dbReference type="SUPFAM" id="SSF57889">
    <property type="entry name" value="Cysteine-rich domain"/>
    <property type="match status" value="2"/>
</dbReference>
<dbReference type="GO" id="GO:0046872">
    <property type="term" value="F:metal ion binding"/>
    <property type="evidence" value="ECO:0007669"/>
    <property type="project" value="UniProtKB-KW"/>
</dbReference>
<dbReference type="InterPro" id="IPR000555">
    <property type="entry name" value="JAMM/MPN+_dom"/>
</dbReference>
<evidence type="ECO:0000259" key="14">
    <source>
        <dbReference type="PROSITE" id="PS50249"/>
    </source>
</evidence>
<feature type="domain" description="DAGKc" evidence="13">
    <location>
        <begin position="295"/>
        <end position="437"/>
    </location>
</feature>
<dbReference type="MEROPS" id="M67.007"/>
<dbReference type="FunFam" id="2.60.200.40:FF:000019">
    <property type="entry name" value="Diacylglycerol kinase"/>
    <property type="match status" value="1"/>
</dbReference>
<keyword evidence="9 10" id="KW-0067">ATP-binding</keyword>
<dbReference type="PANTHER" id="PTHR11255">
    <property type="entry name" value="DIACYLGLYCEROL KINASE"/>
    <property type="match status" value="1"/>
</dbReference>
<keyword evidence="5" id="KW-0677">Repeat</keyword>
<reference evidence="15" key="1">
    <citation type="journal article" date="2014" name="Nat. Genet.">
        <title>Genome and transcriptome of the porcine whipworm Trichuris suis.</title>
        <authorList>
            <person name="Jex A.R."/>
            <person name="Nejsum P."/>
            <person name="Schwarz E.M."/>
            <person name="Hu L."/>
            <person name="Young N.D."/>
            <person name="Hall R.S."/>
            <person name="Korhonen P.K."/>
            <person name="Liao S."/>
            <person name="Thamsborg S."/>
            <person name="Xia J."/>
            <person name="Xu P."/>
            <person name="Wang S."/>
            <person name="Scheerlinck J.P."/>
            <person name="Hofmann A."/>
            <person name="Sternberg P.W."/>
            <person name="Wang J."/>
            <person name="Gasser R.B."/>
        </authorList>
    </citation>
    <scope>NUCLEOTIDE SEQUENCE [LARGE SCALE GENOMIC DNA]</scope>
    <source>
        <strain evidence="15">DCEP-RM93F</strain>
    </source>
</reference>
<dbReference type="Pfam" id="PF00130">
    <property type="entry name" value="C1_1"/>
    <property type="match status" value="1"/>
</dbReference>
<dbReference type="Gene3D" id="3.30.60.20">
    <property type="match status" value="1"/>
</dbReference>
<dbReference type="SMART" id="SM00046">
    <property type="entry name" value="DAGKc"/>
    <property type="match status" value="1"/>
</dbReference>
<dbReference type="GO" id="GO:0005524">
    <property type="term" value="F:ATP binding"/>
    <property type="evidence" value="ECO:0007669"/>
    <property type="project" value="UniProtKB-KW"/>
</dbReference>
<dbReference type="InterPro" id="IPR016064">
    <property type="entry name" value="NAD/diacylglycerol_kinase_sf"/>
</dbReference>
<evidence type="ECO:0000256" key="11">
    <source>
        <dbReference type="SAM" id="Phobius"/>
    </source>
</evidence>
<keyword evidence="11" id="KW-1133">Transmembrane helix</keyword>
<feature type="domain" description="Phorbol-ester/DAG-type" evidence="12">
    <location>
        <begin position="204"/>
        <end position="255"/>
    </location>
</feature>
<evidence type="ECO:0000256" key="9">
    <source>
        <dbReference type="ARBA" id="ARBA00022840"/>
    </source>
</evidence>
<dbReference type="EC" id="2.7.1.107" evidence="10"/>
<evidence type="ECO:0000256" key="2">
    <source>
        <dbReference type="ARBA" id="ARBA00009280"/>
    </source>
</evidence>
<dbReference type="PROSITE" id="PS50146">
    <property type="entry name" value="DAGK"/>
    <property type="match status" value="1"/>
</dbReference>
<keyword evidence="6 10" id="KW-0547">Nucleotide-binding</keyword>
<comment type="similarity">
    <text evidence="2 10">Belongs to the eukaryotic diacylglycerol kinase family.</text>
</comment>
<dbReference type="EMBL" id="KL367482">
    <property type="protein sequence ID" value="KFD71515.1"/>
    <property type="molecule type" value="Genomic_DNA"/>
</dbReference>
<dbReference type="CDD" id="cd20853">
    <property type="entry name" value="C1_DGKepsilon_typeIII_rpt2"/>
    <property type="match status" value="1"/>
</dbReference>
<sequence>MFAVCKYIHHRHYMYAVETLDITNTFFIGNVYHVYGVDTGNIPCIQLHLHLHDRYYLYVEETVDITKGTASSSEWYFGKNKFLERIKNEILLLLNYTSMHPLMLDLLASFLAVFVCIVVGFYLVTSLCTMYTHQPNSGFAGGPQGHHWTVVDFFKPGVYCNICSTSMFYGVECDYCGVVADFVCVKNADKNLVCKQVSIKGQLVHHWIHGNLPINSICSSCEKDCGSGPGLVDYRCCWCQRTIHESCLRNFGALCDLGKFVKFIVPPNCVELHDNDTNVASHRTFKHIRTPEGLDGWKPLIVFANRSSGSGGGCRVLRSMRRLLNPLQVFDLWYDHPSVNLQMLHAFEQGTECYVLVAGGDGSFGWVLDAVEGIKNSNGALARCKMAPLPLGTGNDLCRVLGWNVSSADFAQADSVFNLLSHSESTLLDRWLVSVSCSEKLDVHRFEQVRKMNNYLSIGVDAQVTLNFHRKRNSIPRLLSGRFINKTLFFIYGSKDVFEHKCRNLNSSVELRLDGRLIELPKLEAIVLLNIACWGAGVRPWQLGKGGPQQSMNDGILEVFGVYSSFHIAQMQVGLSEPYRIGQAKEVTVKIKNGLFPVQIDGEPWQQGPSTIRVTPFGQCSVLCAKHRQHASPQSATGQVRRCLIEDAGRKSGFLIFRCPLDLSDARLFIREGGSDGIADRFHRRSRRCLYVLFFLIANISSIAGICSITNCIQLKRLVKKKDRVELMPEVLSEAITYADQLNAVASTASERARHERQRNPLRVIGWYHSHPHITVFPSAVDNRTQEEYQNAFDPMWIGLIFAVFNNEEDTGLGRVQYLAFQARGGHYDAVPVIIVPKTQPRFDPQLLDHFAVLINVLFDEELDGYTKAAEGLCQPGDLPLDALTLANNACIYSSRVCKIVYDLVHPLLSVLTNLCDNSVGQVLQSQSAAAVVAPVDEEVSNL</sequence>
<dbReference type="PROSITE" id="PS50081">
    <property type="entry name" value="ZF_DAG_PE_2"/>
    <property type="match status" value="2"/>
</dbReference>
<feature type="transmembrane region" description="Helical" evidence="11">
    <location>
        <begin position="102"/>
        <end position="124"/>
    </location>
</feature>
<dbReference type="InterPro" id="IPR037518">
    <property type="entry name" value="MPN"/>
</dbReference>